<accession>A0A8T1V752</accession>
<sequence length="199" mass="21861">MRSRRDEGGVAACKLSRPSAVTAAAKMLAAGAVLYSISPRKYNESKCAGNSMSSEPLRHRHECARDRARVGTHLKHRERGFSQQRTPHLPPRATCSGKCGAFGAHLQPARGGAGSTCSSARRGEARARRVKRKVAVQVRLERIPVRIHADVPPIKKSLSLYLRRGFWCEHLSRGACAEAALKDRYARITTAIVEVRNCP</sequence>
<dbReference type="AlphaFoldDB" id="A0A8T1V752"/>
<comment type="caution">
    <text evidence="1">The sequence shown here is derived from an EMBL/GenBank/DDBJ whole genome shotgun (WGS) entry which is preliminary data.</text>
</comment>
<protein>
    <submittedName>
        <fullName evidence="1">Uncharacterized protein</fullName>
    </submittedName>
</protein>
<dbReference type="Proteomes" id="UP000694044">
    <property type="component" value="Unassembled WGS sequence"/>
</dbReference>
<proteinExistence type="predicted"/>
<keyword evidence="2" id="KW-1185">Reference proteome</keyword>
<gene>
    <name evidence="1" type="ORF">PHYPSEUDO_014827</name>
</gene>
<organism evidence="1 2">
    <name type="scientific">Phytophthora pseudosyringae</name>
    <dbReference type="NCBI Taxonomy" id="221518"/>
    <lineage>
        <taxon>Eukaryota</taxon>
        <taxon>Sar</taxon>
        <taxon>Stramenopiles</taxon>
        <taxon>Oomycota</taxon>
        <taxon>Peronosporomycetes</taxon>
        <taxon>Peronosporales</taxon>
        <taxon>Peronosporaceae</taxon>
        <taxon>Phytophthora</taxon>
    </lineage>
</organism>
<evidence type="ECO:0000313" key="1">
    <source>
        <dbReference type="EMBL" id="KAG7375939.1"/>
    </source>
</evidence>
<reference evidence="1" key="1">
    <citation type="submission" date="2021-02" db="EMBL/GenBank/DDBJ databases">
        <authorList>
            <person name="Palmer J.M."/>
        </authorList>
    </citation>
    <scope>NUCLEOTIDE SEQUENCE</scope>
    <source>
        <strain evidence="1">SCRP734</strain>
    </source>
</reference>
<dbReference type="EMBL" id="JAGDFM010000871">
    <property type="protein sequence ID" value="KAG7375939.1"/>
    <property type="molecule type" value="Genomic_DNA"/>
</dbReference>
<evidence type="ECO:0000313" key="2">
    <source>
        <dbReference type="Proteomes" id="UP000694044"/>
    </source>
</evidence>
<name>A0A8T1V752_9STRA</name>